<dbReference type="AlphaFoldDB" id="A0AAD7A1E5"/>
<accession>A0AAD7A1E5</accession>
<dbReference type="Proteomes" id="UP001218218">
    <property type="component" value="Unassembled WGS sequence"/>
</dbReference>
<protein>
    <submittedName>
        <fullName evidence="1">Uncharacterized protein</fullName>
    </submittedName>
</protein>
<gene>
    <name evidence="1" type="ORF">DFH08DRAFT_936989</name>
</gene>
<reference evidence="1" key="1">
    <citation type="submission" date="2023-03" db="EMBL/GenBank/DDBJ databases">
        <title>Massive genome expansion in bonnet fungi (Mycena s.s.) driven by repeated elements and novel gene families across ecological guilds.</title>
        <authorList>
            <consortium name="Lawrence Berkeley National Laboratory"/>
            <person name="Harder C.B."/>
            <person name="Miyauchi S."/>
            <person name="Viragh M."/>
            <person name="Kuo A."/>
            <person name="Thoen E."/>
            <person name="Andreopoulos B."/>
            <person name="Lu D."/>
            <person name="Skrede I."/>
            <person name="Drula E."/>
            <person name="Henrissat B."/>
            <person name="Morin E."/>
            <person name="Kohler A."/>
            <person name="Barry K."/>
            <person name="LaButti K."/>
            <person name="Morin E."/>
            <person name="Salamov A."/>
            <person name="Lipzen A."/>
            <person name="Mereny Z."/>
            <person name="Hegedus B."/>
            <person name="Baldrian P."/>
            <person name="Stursova M."/>
            <person name="Weitz H."/>
            <person name="Taylor A."/>
            <person name="Grigoriev I.V."/>
            <person name="Nagy L.G."/>
            <person name="Martin F."/>
            <person name="Kauserud H."/>
        </authorList>
    </citation>
    <scope>NUCLEOTIDE SEQUENCE</scope>
    <source>
        <strain evidence="1">CBHHK002</strain>
    </source>
</reference>
<proteinExistence type="predicted"/>
<organism evidence="1 2">
    <name type="scientific">Mycena albidolilacea</name>
    <dbReference type="NCBI Taxonomy" id="1033008"/>
    <lineage>
        <taxon>Eukaryota</taxon>
        <taxon>Fungi</taxon>
        <taxon>Dikarya</taxon>
        <taxon>Basidiomycota</taxon>
        <taxon>Agaricomycotina</taxon>
        <taxon>Agaricomycetes</taxon>
        <taxon>Agaricomycetidae</taxon>
        <taxon>Agaricales</taxon>
        <taxon>Marasmiineae</taxon>
        <taxon>Mycenaceae</taxon>
        <taxon>Mycena</taxon>
    </lineage>
</organism>
<name>A0AAD7A1E5_9AGAR</name>
<comment type="caution">
    <text evidence="1">The sequence shown here is derived from an EMBL/GenBank/DDBJ whole genome shotgun (WGS) entry which is preliminary data.</text>
</comment>
<evidence type="ECO:0000313" key="2">
    <source>
        <dbReference type="Proteomes" id="UP001218218"/>
    </source>
</evidence>
<evidence type="ECO:0000313" key="1">
    <source>
        <dbReference type="EMBL" id="KAJ7347583.1"/>
    </source>
</evidence>
<sequence>MSAEISSLRAGNDSDAKSILRVASEGVLCRMRMTSMPVAVHVERQLRQNRGGFVEEREDAVNGTADAEDLERWCDDSFFKELDLHSMRLKAADRSLNKVGESVYVASNVTSAQMPVATILLQYKSFRHRPQWLMSFARNVSQGVFPVSISPSKLSDTSKGVLPERSSWRHGRVTSRSNSVCVTVMDVHKPGNDLPEATNLGQRPWSAEYPWFPRKRITEGYGGECVPLYGERQGKDVAQDFDRNPSEISAAGLRWDEL</sequence>
<keyword evidence="2" id="KW-1185">Reference proteome</keyword>
<dbReference type="EMBL" id="JARIHO010000019">
    <property type="protein sequence ID" value="KAJ7347583.1"/>
    <property type="molecule type" value="Genomic_DNA"/>
</dbReference>